<protein>
    <submittedName>
        <fullName evidence="2">Uncharacterized protein</fullName>
    </submittedName>
</protein>
<feature type="transmembrane region" description="Helical" evidence="1">
    <location>
        <begin position="50"/>
        <end position="71"/>
    </location>
</feature>
<name>A0A0C9T2T8_SPHS4</name>
<proteinExistence type="predicted"/>
<sequence length="175" mass="19570">MSDEVNTLIEPVALSAYLATSACTILVAVTIAQGTFYYRNYDGDSKFIKYFVLSIVTLSIVQAGGMFYNIYFQLITCRLPHDYKKCNAEISIRIQPLSIIHYGLTFLTQCFYALRVWFVSGHKTWLTGIIIVLSVLQLSTGIAVTTHVTITGSIPSVYTRSLRVSLPHPQLYATL</sequence>
<dbReference type="HOGENOM" id="CLU_1533546_0_0_1"/>
<dbReference type="PANTHER" id="PTHR40465:SF1">
    <property type="entry name" value="DUF6534 DOMAIN-CONTAINING PROTEIN"/>
    <property type="match status" value="1"/>
</dbReference>
<feature type="transmembrane region" description="Helical" evidence="1">
    <location>
        <begin position="99"/>
        <end position="118"/>
    </location>
</feature>
<evidence type="ECO:0000256" key="1">
    <source>
        <dbReference type="SAM" id="Phobius"/>
    </source>
</evidence>
<dbReference type="OrthoDB" id="2971182at2759"/>
<dbReference type="PANTHER" id="PTHR40465">
    <property type="entry name" value="CHROMOSOME 1, WHOLE GENOME SHOTGUN SEQUENCE"/>
    <property type="match status" value="1"/>
</dbReference>
<feature type="transmembrane region" description="Helical" evidence="1">
    <location>
        <begin position="125"/>
        <end position="150"/>
    </location>
</feature>
<evidence type="ECO:0000313" key="3">
    <source>
        <dbReference type="Proteomes" id="UP000054279"/>
    </source>
</evidence>
<feature type="transmembrane region" description="Helical" evidence="1">
    <location>
        <begin position="12"/>
        <end position="38"/>
    </location>
</feature>
<accession>A0A0C9T2T8</accession>
<keyword evidence="1" id="KW-0812">Transmembrane</keyword>
<keyword evidence="1" id="KW-0472">Membrane</keyword>
<dbReference type="EMBL" id="KN837800">
    <property type="protein sequence ID" value="KIJ23118.1"/>
    <property type="molecule type" value="Genomic_DNA"/>
</dbReference>
<dbReference type="Proteomes" id="UP000054279">
    <property type="component" value="Unassembled WGS sequence"/>
</dbReference>
<evidence type="ECO:0000313" key="2">
    <source>
        <dbReference type="EMBL" id="KIJ23118.1"/>
    </source>
</evidence>
<keyword evidence="1" id="KW-1133">Transmembrane helix</keyword>
<keyword evidence="3" id="KW-1185">Reference proteome</keyword>
<organism evidence="2 3">
    <name type="scientific">Sphaerobolus stellatus (strain SS14)</name>
    <dbReference type="NCBI Taxonomy" id="990650"/>
    <lineage>
        <taxon>Eukaryota</taxon>
        <taxon>Fungi</taxon>
        <taxon>Dikarya</taxon>
        <taxon>Basidiomycota</taxon>
        <taxon>Agaricomycotina</taxon>
        <taxon>Agaricomycetes</taxon>
        <taxon>Phallomycetidae</taxon>
        <taxon>Geastrales</taxon>
        <taxon>Sphaerobolaceae</taxon>
        <taxon>Sphaerobolus</taxon>
    </lineage>
</organism>
<gene>
    <name evidence="2" type="ORF">M422DRAFT_39789</name>
</gene>
<dbReference type="AlphaFoldDB" id="A0A0C9T2T8"/>
<reference evidence="2 3" key="1">
    <citation type="submission" date="2014-06" db="EMBL/GenBank/DDBJ databases">
        <title>Evolutionary Origins and Diversification of the Mycorrhizal Mutualists.</title>
        <authorList>
            <consortium name="DOE Joint Genome Institute"/>
            <consortium name="Mycorrhizal Genomics Consortium"/>
            <person name="Kohler A."/>
            <person name="Kuo A."/>
            <person name="Nagy L.G."/>
            <person name="Floudas D."/>
            <person name="Copeland A."/>
            <person name="Barry K.W."/>
            <person name="Cichocki N."/>
            <person name="Veneault-Fourrey C."/>
            <person name="LaButti K."/>
            <person name="Lindquist E.A."/>
            <person name="Lipzen A."/>
            <person name="Lundell T."/>
            <person name="Morin E."/>
            <person name="Murat C."/>
            <person name="Riley R."/>
            <person name="Ohm R."/>
            <person name="Sun H."/>
            <person name="Tunlid A."/>
            <person name="Henrissat B."/>
            <person name="Grigoriev I.V."/>
            <person name="Hibbett D.S."/>
            <person name="Martin F."/>
        </authorList>
    </citation>
    <scope>NUCLEOTIDE SEQUENCE [LARGE SCALE GENOMIC DNA]</scope>
    <source>
        <strain evidence="2 3">SS14</strain>
    </source>
</reference>